<evidence type="ECO:0000313" key="3">
    <source>
        <dbReference type="Proteomes" id="UP000289152"/>
    </source>
</evidence>
<sequence length="120" mass="13180">MSLAGLTKPCPPGFSDHIYDTKHGVELPLRIWPATSSLAIGKAKPWLMWIHGGGCIVGKHWVPNAWIVPAFLSHNYHVVSIAYRLSPQVTPFDQFDDCTSAFAWCLTHLPDILGSSSIAL</sequence>
<dbReference type="InterPro" id="IPR029058">
    <property type="entry name" value="AB_hydrolase_fold"/>
</dbReference>
<organism evidence="2 3">
    <name type="scientific">Tremella mesenterica</name>
    <name type="common">Jelly fungus</name>
    <dbReference type="NCBI Taxonomy" id="5217"/>
    <lineage>
        <taxon>Eukaryota</taxon>
        <taxon>Fungi</taxon>
        <taxon>Dikarya</taxon>
        <taxon>Basidiomycota</taxon>
        <taxon>Agaricomycotina</taxon>
        <taxon>Tremellomycetes</taxon>
        <taxon>Tremellales</taxon>
        <taxon>Tremellaceae</taxon>
        <taxon>Tremella</taxon>
    </lineage>
</organism>
<dbReference type="Gene3D" id="3.40.50.1820">
    <property type="entry name" value="alpha/beta hydrolase"/>
    <property type="match status" value="1"/>
</dbReference>
<dbReference type="InterPro" id="IPR013094">
    <property type="entry name" value="AB_hydrolase_3"/>
</dbReference>
<dbReference type="GO" id="GO:0016787">
    <property type="term" value="F:hydrolase activity"/>
    <property type="evidence" value="ECO:0007669"/>
    <property type="project" value="InterPro"/>
</dbReference>
<dbReference type="SUPFAM" id="SSF53474">
    <property type="entry name" value="alpha/beta-Hydrolases"/>
    <property type="match status" value="1"/>
</dbReference>
<dbReference type="OrthoDB" id="408631at2759"/>
<accession>A0A4Q1BFM2</accession>
<dbReference type="EMBL" id="SDIL01000172">
    <property type="protein sequence ID" value="RXK34943.1"/>
    <property type="molecule type" value="Genomic_DNA"/>
</dbReference>
<reference evidence="2 3" key="1">
    <citation type="submission" date="2016-06" db="EMBL/GenBank/DDBJ databases">
        <title>Evolution of pathogenesis and genome organization in the Tremellales.</title>
        <authorList>
            <person name="Cuomo C."/>
            <person name="Litvintseva A."/>
            <person name="Heitman J."/>
            <person name="Chen Y."/>
            <person name="Sun S."/>
            <person name="Springer D."/>
            <person name="Dromer F."/>
            <person name="Young S."/>
            <person name="Zeng Q."/>
            <person name="Chapman S."/>
            <person name="Gujja S."/>
            <person name="Saif S."/>
            <person name="Birren B."/>
        </authorList>
    </citation>
    <scope>NUCLEOTIDE SEQUENCE [LARGE SCALE GENOMIC DNA]</scope>
    <source>
        <strain evidence="2 3">ATCC 28783</strain>
    </source>
</reference>
<proteinExistence type="predicted"/>
<evidence type="ECO:0000259" key="1">
    <source>
        <dbReference type="Pfam" id="PF07859"/>
    </source>
</evidence>
<gene>
    <name evidence="2" type="ORF">M231_07814</name>
</gene>
<evidence type="ECO:0000313" key="2">
    <source>
        <dbReference type="EMBL" id="RXK34943.1"/>
    </source>
</evidence>
<dbReference type="AlphaFoldDB" id="A0A4Q1BFM2"/>
<feature type="domain" description="Alpha/beta hydrolase fold-3" evidence="1">
    <location>
        <begin position="47"/>
        <end position="108"/>
    </location>
</feature>
<dbReference type="InParanoid" id="A0A4Q1BFM2"/>
<keyword evidence="3" id="KW-1185">Reference proteome</keyword>
<dbReference type="VEuPathDB" id="FungiDB:TREMEDRAFT_60531"/>
<name>A0A4Q1BFM2_TREME</name>
<dbReference type="Pfam" id="PF07859">
    <property type="entry name" value="Abhydrolase_3"/>
    <property type="match status" value="1"/>
</dbReference>
<dbReference type="Proteomes" id="UP000289152">
    <property type="component" value="Unassembled WGS sequence"/>
</dbReference>
<comment type="caution">
    <text evidence="2">The sequence shown here is derived from an EMBL/GenBank/DDBJ whole genome shotgun (WGS) entry which is preliminary data.</text>
</comment>
<protein>
    <recommendedName>
        <fullName evidence="1">Alpha/beta hydrolase fold-3 domain-containing protein</fullName>
    </recommendedName>
</protein>